<gene>
    <name evidence="1" type="ordered locus">DKAM_1000</name>
</gene>
<evidence type="ECO:0000313" key="1">
    <source>
        <dbReference type="EMBL" id="ACL11326.1"/>
    </source>
</evidence>
<dbReference type="GeneID" id="7171117"/>
<protein>
    <submittedName>
        <fullName evidence="1">Uncharacterized protein</fullName>
    </submittedName>
</protein>
<dbReference type="RefSeq" id="WP_012608667.1">
    <property type="nucleotide sequence ID" value="NC_011766.1"/>
</dbReference>
<dbReference type="Proteomes" id="UP000006903">
    <property type="component" value="Chromosome"/>
</dbReference>
<reference evidence="1 2" key="1">
    <citation type="journal article" date="2009" name="J. Bacteriol.">
        <title>Complete genome sequence of the anaerobic, protein-degrading hyperthermophilic crenarchaeon Desulfurococcus kamchatkensis.</title>
        <authorList>
            <person name="Ravin N.V."/>
            <person name="Mardanov A.V."/>
            <person name="Beletsky A.V."/>
            <person name="Kublanov I.V."/>
            <person name="Kolganova T.V."/>
            <person name="Lebedinsky A.V."/>
            <person name="Chernyh N.A."/>
            <person name="Bonch-Osmolovskaya E.A."/>
            <person name="Skryabin K.G."/>
        </authorList>
    </citation>
    <scope>NUCLEOTIDE SEQUENCE [LARGE SCALE GENOMIC DNA]</scope>
    <source>
        <strain evidence="2">DSM 18924 / JCM 16383 / VKM B-2413 / 1221n</strain>
    </source>
</reference>
<organism evidence="1 2">
    <name type="scientific">Desulfurococcus amylolyticus (strain DSM 18924 / JCM 16383 / VKM B-2413 / 1221n)</name>
    <name type="common">Desulfurococcus kamchatkensis</name>
    <dbReference type="NCBI Taxonomy" id="490899"/>
    <lineage>
        <taxon>Archaea</taxon>
        <taxon>Thermoproteota</taxon>
        <taxon>Thermoprotei</taxon>
        <taxon>Desulfurococcales</taxon>
        <taxon>Desulfurococcaceae</taxon>
        <taxon>Desulfurococcus</taxon>
    </lineage>
</organism>
<name>B8D5E5_DESA1</name>
<dbReference type="AlphaFoldDB" id="B8D5E5"/>
<sequence length="82" mass="9512">MSEYIKQLKIQIASKVPGVKFQDKSALEVMILREGKAVLTIRDEKDYVVLTTSDGSSFKYDKWYTKPEHLADTVKVYIERLK</sequence>
<accession>B8D5E5</accession>
<proteinExistence type="predicted"/>
<dbReference type="eggNOG" id="arCOG04211">
    <property type="taxonomic scope" value="Archaea"/>
</dbReference>
<dbReference type="KEGG" id="dka:DKAM_1000"/>
<dbReference type="STRING" id="490899.DKAM_1000"/>
<dbReference type="HOGENOM" id="CLU_2565896_0_0_2"/>
<dbReference type="EMBL" id="CP001140">
    <property type="protein sequence ID" value="ACL11326.1"/>
    <property type="molecule type" value="Genomic_DNA"/>
</dbReference>
<evidence type="ECO:0000313" key="2">
    <source>
        <dbReference type="Proteomes" id="UP000006903"/>
    </source>
</evidence>